<evidence type="ECO:0000259" key="15">
    <source>
        <dbReference type="PROSITE" id="PS51423"/>
    </source>
</evidence>
<dbReference type="GO" id="GO:0005509">
    <property type="term" value="F:calcium ion binding"/>
    <property type="evidence" value="ECO:0007669"/>
    <property type="project" value="InterPro"/>
</dbReference>
<keyword evidence="3" id="KW-0812">Transmembrane</keyword>
<dbReference type="Pfam" id="PF08356">
    <property type="entry name" value="EF_assoc_2"/>
    <property type="match status" value="2"/>
</dbReference>
<dbReference type="Proteomes" id="UP000554482">
    <property type="component" value="Unassembled WGS sequence"/>
</dbReference>
<comment type="subcellular location">
    <subcellularLocation>
        <location evidence="1">Mitochondrion outer membrane</location>
        <topology evidence="1">Single-pass type IV membrane protein</topology>
    </subcellularLocation>
</comment>
<dbReference type="PROSITE" id="PS51423">
    <property type="entry name" value="MIRO"/>
    <property type="match status" value="1"/>
</dbReference>
<dbReference type="SUPFAM" id="SSF47473">
    <property type="entry name" value="EF-hand"/>
    <property type="match status" value="1"/>
</dbReference>
<dbReference type="PANTHER" id="PTHR46819:SF1">
    <property type="entry name" value="EF-HAND CALCIUM-BINDING DOMAIN-CONTAINING PROTEIN 7"/>
    <property type="match status" value="1"/>
</dbReference>
<keyword evidence="11" id="KW-0496">Mitochondrion</keyword>
<dbReference type="InterPro" id="IPR013567">
    <property type="entry name" value="EF_hand_assoc_2"/>
</dbReference>
<evidence type="ECO:0000256" key="7">
    <source>
        <dbReference type="ARBA" id="ARBA00022787"/>
    </source>
</evidence>
<feature type="domain" description="Miro" evidence="15">
    <location>
        <begin position="335"/>
        <end position="505"/>
    </location>
</feature>
<keyword evidence="12" id="KW-0342">GTP-binding</keyword>
<keyword evidence="7" id="KW-1000">Mitochondrion outer membrane</keyword>
<dbReference type="FunFam" id="1.10.238.10:FF:000212">
    <property type="entry name" value="Mitochondrial Rho GTPase"/>
    <property type="match status" value="1"/>
</dbReference>
<dbReference type="InterPro" id="IPR001806">
    <property type="entry name" value="Small_GTPase"/>
</dbReference>
<dbReference type="InterPro" id="IPR011992">
    <property type="entry name" value="EF-hand-dom_pair"/>
</dbReference>
<name>A0A7J6VFH1_THATH</name>
<dbReference type="InterPro" id="IPR052266">
    <property type="entry name" value="Miro-EF-hand_domain"/>
</dbReference>
<dbReference type="PROSITE" id="PS00018">
    <property type="entry name" value="EF_HAND_1"/>
    <property type="match status" value="2"/>
</dbReference>
<evidence type="ECO:0000256" key="12">
    <source>
        <dbReference type="ARBA" id="ARBA00023134"/>
    </source>
</evidence>
<evidence type="ECO:0000256" key="8">
    <source>
        <dbReference type="ARBA" id="ARBA00022801"/>
    </source>
</evidence>
<proteinExistence type="inferred from homology"/>
<keyword evidence="8" id="KW-0378">Hydrolase</keyword>
<evidence type="ECO:0000256" key="2">
    <source>
        <dbReference type="ARBA" id="ARBA00007981"/>
    </source>
</evidence>
<organism evidence="16 17">
    <name type="scientific">Thalictrum thalictroides</name>
    <name type="common">Rue-anemone</name>
    <name type="synonym">Anemone thalictroides</name>
    <dbReference type="NCBI Taxonomy" id="46969"/>
    <lineage>
        <taxon>Eukaryota</taxon>
        <taxon>Viridiplantae</taxon>
        <taxon>Streptophyta</taxon>
        <taxon>Embryophyta</taxon>
        <taxon>Tracheophyta</taxon>
        <taxon>Spermatophyta</taxon>
        <taxon>Magnoliopsida</taxon>
        <taxon>Ranunculales</taxon>
        <taxon>Ranunculaceae</taxon>
        <taxon>Thalictroideae</taxon>
        <taxon>Thalictrum</taxon>
    </lineage>
</organism>
<dbReference type="AlphaFoldDB" id="A0A7J6VFH1"/>
<keyword evidence="17" id="KW-1185">Reference proteome</keyword>
<sequence length="557" mass="62284">MKLCDLATIKQYIQTIITDGVENNGLTLWGFYVLNAILIIKGHLQNVWVILCYFGYDENLILRTNRISVAVEQPDEEDLELFNFALCAILNPPSQLYYLDSFNLKPRCVSALKSIFIRSDHDKDGALSDAEWNAVQEECFGEPLLPSEIAGYKALVRKQEPEGVNDNGLTLAGYLKLHELILVDCRLEYTWKVLRNYGYDNKLRFRDDYIPVSFKREPDQTVELTNEAVDFLKGIFCSFDADADGVLQYSELGDLFSAAPESPWNAVPYKDSAEDTALGGLCLDGFLSKWSLMTLLEPAKSLANLIYIGYPGEFTSAMRITRQRQVDCKKQQSERNVFQCFVFGPRKAGKSALLNSFLGRQFSESYVSTPTERFAANVVVKTDGIKKTLILREIPEDKVQLLMSNKESLAACDVAIFVHDSSDPTYWKVAEKMLFDVAHHGENGGCKVPCLVVAAKDDIRCQYAMEAGDPVGDPILLGIEAPIRISTKVGDVSDVFQRIVYAAEHPHLSIPETEAENSRKQYTRSFKQSLMFVSAAVAVGVGIRAYSRYAASENSSS</sequence>
<evidence type="ECO:0000256" key="13">
    <source>
        <dbReference type="ARBA" id="ARBA00023136"/>
    </source>
</evidence>
<keyword evidence="9" id="KW-0106">Calcium</keyword>
<evidence type="ECO:0000313" key="17">
    <source>
        <dbReference type="Proteomes" id="UP000554482"/>
    </source>
</evidence>
<dbReference type="InterPro" id="IPR013566">
    <property type="entry name" value="EF_hand_assoc_1"/>
</dbReference>
<evidence type="ECO:0000256" key="1">
    <source>
        <dbReference type="ARBA" id="ARBA00004200"/>
    </source>
</evidence>
<keyword evidence="6" id="KW-0547">Nucleotide-binding</keyword>
<dbReference type="OrthoDB" id="10020961at2759"/>
<dbReference type="Gene3D" id="1.10.238.10">
    <property type="entry name" value="EF-hand"/>
    <property type="match status" value="3"/>
</dbReference>
<dbReference type="Gene3D" id="3.40.50.300">
    <property type="entry name" value="P-loop containing nucleotide triphosphate hydrolases"/>
    <property type="match status" value="1"/>
</dbReference>
<evidence type="ECO:0000256" key="3">
    <source>
        <dbReference type="ARBA" id="ARBA00022692"/>
    </source>
</evidence>
<evidence type="ECO:0000259" key="14">
    <source>
        <dbReference type="PROSITE" id="PS50222"/>
    </source>
</evidence>
<evidence type="ECO:0000256" key="5">
    <source>
        <dbReference type="ARBA" id="ARBA00022737"/>
    </source>
</evidence>
<dbReference type="SUPFAM" id="SSF52540">
    <property type="entry name" value="P-loop containing nucleoside triphosphate hydrolases"/>
    <property type="match status" value="1"/>
</dbReference>
<dbReference type="PANTHER" id="PTHR46819">
    <property type="entry name" value="EF-HAND CALCIUM-BINDING DOMAIN-CONTAINING PROTEIN 7"/>
    <property type="match status" value="1"/>
</dbReference>
<dbReference type="Pfam" id="PF00071">
    <property type="entry name" value="Ras"/>
    <property type="match status" value="1"/>
</dbReference>
<protein>
    <submittedName>
        <fullName evidence="16">Mitochondrial rho gtpase</fullName>
    </submittedName>
</protein>
<dbReference type="FunFam" id="1.10.238.10:FF:000011">
    <property type="entry name" value="Mitochondrial Rho GTPase"/>
    <property type="match status" value="1"/>
</dbReference>
<gene>
    <name evidence="16" type="ORF">FRX31_027456</name>
</gene>
<dbReference type="GO" id="GO:0005741">
    <property type="term" value="C:mitochondrial outer membrane"/>
    <property type="evidence" value="ECO:0007669"/>
    <property type="project" value="UniProtKB-SubCell"/>
</dbReference>
<keyword evidence="4" id="KW-0479">Metal-binding</keyword>
<dbReference type="Pfam" id="PF08355">
    <property type="entry name" value="EF_assoc_1"/>
    <property type="match status" value="1"/>
</dbReference>
<evidence type="ECO:0000313" key="16">
    <source>
        <dbReference type="EMBL" id="KAF5182960.1"/>
    </source>
</evidence>
<comment type="similarity">
    <text evidence="2">Belongs to the mitochondrial Rho GTPase family.</text>
</comment>
<feature type="domain" description="EF-hand" evidence="14">
    <location>
        <begin position="227"/>
        <end position="262"/>
    </location>
</feature>
<reference evidence="16 17" key="1">
    <citation type="submission" date="2020-06" db="EMBL/GenBank/DDBJ databases">
        <title>Transcriptomic and genomic resources for Thalictrum thalictroides and T. hernandezii: Facilitating candidate gene discovery in an emerging model plant lineage.</title>
        <authorList>
            <person name="Arias T."/>
            <person name="Riano-Pachon D.M."/>
            <person name="Di Stilio V.S."/>
        </authorList>
    </citation>
    <scope>NUCLEOTIDE SEQUENCE [LARGE SCALE GENOMIC DNA]</scope>
    <source>
        <strain evidence="17">cv. WT478/WT964</strain>
        <tissue evidence="16">Leaves</tissue>
    </source>
</reference>
<evidence type="ECO:0000256" key="4">
    <source>
        <dbReference type="ARBA" id="ARBA00022723"/>
    </source>
</evidence>
<evidence type="ECO:0000256" key="10">
    <source>
        <dbReference type="ARBA" id="ARBA00022989"/>
    </source>
</evidence>
<dbReference type="GO" id="GO:0007005">
    <property type="term" value="P:mitochondrion organization"/>
    <property type="evidence" value="ECO:0007669"/>
    <property type="project" value="InterPro"/>
</dbReference>
<keyword evidence="5" id="KW-0677">Repeat</keyword>
<evidence type="ECO:0000256" key="11">
    <source>
        <dbReference type="ARBA" id="ARBA00023128"/>
    </source>
</evidence>
<keyword evidence="10" id="KW-1133">Transmembrane helix</keyword>
<dbReference type="InterPro" id="IPR021181">
    <property type="entry name" value="Miro"/>
</dbReference>
<evidence type="ECO:0000256" key="9">
    <source>
        <dbReference type="ARBA" id="ARBA00022837"/>
    </source>
</evidence>
<dbReference type="InterPro" id="IPR027417">
    <property type="entry name" value="P-loop_NTPase"/>
</dbReference>
<dbReference type="PROSITE" id="PS50222">
    <property type="entry name" value="EF_HAND_2"/>
    <property type="match status" value="1"/>
</dbReference>
<comment type="caution">
    <text evidence="16">The sequence shown here is derived from an EMBL/GenBank/DDBJ whole genome shotgun (WGS) entry which is preliminary data.</text>
</comment>
<dbReference type="EMBL" id="JABWDY010034096">
    <property type="protein sequence ID" value="KAF5182960.1"/>
    <property type="molecule type" value="Genomic_DNA"/>
</dbReference>
<dbReference type="InterPro" id="IPR002048">
    <property type="entry name" value="EF_hand_dom"/>
</dbReference>
<dbReference type="InterPro" id="IPR018247">
    <property type="entry name" value="EF_Hand_1_Ca_BS"/>
</dbReference>
<evidence type="ECO:0000256" key="6">
    <source>
        <dbReference type="ARBA" id="ARBA00022741"/>
    </source>
</evidence>
<keyword evidence="13" id="KW-0472">Membrane</keyword>
<dbReference type="GO" id="GO:0003924">
    <property type="term" value="F:GTPase activity"/>
    <property type="evidence" value="ECO:0007669"/>
    <property type="project" value="InterPro"/>
</dbReference>
<accession>A0A7J6VFH1</accession>
<dbReference type="GO" id="GO:0005525">
    <property type="term" value="F:GTP binding"/>
    <property type="evidence" value="ECO:0007669"/>
    <property type="project" value="UniProtKB-KW"/>
</dbReference>
<dbReference type="PIRSF" id="PIRSF037488">
    <property type="entry name" value="Mt_Rho_GTPase"/>
    <property type="match status" value="1"/>
</dbReference>
<dbReference type="InterPro" id="IPR020860">
    <property type="entry name" value="MIRO_dom"/>
</dbReference>